<protein>
    <submittedName>
        <fullName evidence="1">Uncharacterized protein</fullName>
    </submittedName>
</protein>
<organism evidence="1 2">
    <name type="scientific">Bartonella pachyuromydis</name>
    <dbReference type="NCBI Taxonomy" id="931097"/>
    <lineage>
        <taxon>Bacteria</taxon>
        <taxon>Pseudomonadati</taxon>
        <taxon>Pseudomonadota</taxon>
        <taxon>Alphaproteobacteria</taxon>
        <taxon>Hyphomicrobiales</taxon>
        <taxon>Bartonellaceae</taxon>
        <taxon>Bartonella</taxon>
    </lineage>
</organism>
<evidence type="ECO:0000313" key="2">
    <source>
        <dbReference type="Proteomes" id="UP001501699"/>
    </source>
</evidence>
<comment type="caution">
    <text evidence="1">The sequence shown here is derived from an EMBL/GenBank/DDBJ whole genome shotgun (WGS) entry which is preliminary data.</text>
</comment>
<reference evidence="2" key="1">
    <citation type="journal article" date="2019" name="Int. J. Syst. Evol. Microbiol.">
        <title>The Global Catalogue of Microorganisms (GCM) 10K type strain sequencing project: providing services to taxonomists for standard genome sequencing and annotation.</title>
        <authorList>
            <consortium name="The Broad Institute Genomics Platform"/>
            <consortium name="The Broad Institute Genome Sequencing Center for Infectious Disease"/>
            <person name="Wu L."/>
            <person name="Ma J."/>
        </authorList>
    </citation>
    <scope>NUCLEOTIDE SEQUENCE [LARGE SCALE GENOMIC DNA]</scope>
    <source>
        <strain evidence="2">JCM 17714</strain>
    </source>
</reference>
<dbReference type="Proteomes" id="UP001501699">
    <property type="component" value="Unassembled WGS sequence"/>
</dbReference>
<name>A0ABP8VFM2_9HYPH</name>
<evidence type="ECO:0000313" key="1">
    <source>
        <dbReference type="EMBL" id="GAA4662536.1"/>
    </source>
</evidence>
<proteinExistence type="predicted"/>
<accession>A0ABP8VFM2</accession>
<dbReference type="EMBL" id="BAABJA010000004">
    <property type="protein sequence ID" value="GAA4662536.1"/>
    <property type="molecule type" value="Genomic_DNA"/>
</dbReference>
<gene>
    <name evidence="1" type="ORF">GCM10023262_08160</name>
</gene>
<keyword evidence="2" id="KW-1185">Reference proteome</keyword>
<sequence>MNPKPFVVLNHLTVPVDIGNSLEYIIVLCIEVTYVLQYGFRSKLGGRSFVESAECTGKKVT</sequence>